<dbReference type="PANTHER" id="PTHR33525">
    <property type="match status" value="1"/>
</dbReference>
<dbReference type="InterPro" id="IPR013976">
    <property type="entry name" value="HDOD"/>
</dbReference>
<evidence type="ECO:0000313" key="3">
    <source>
        <dbReference type="Proteomes" id="UP000217163"/>
    </source>
</evidence>
<dbReference type="Proteomes" id="UP000217163">
    <property type="component" value="Unassembled WGS sequence"/>
</dbReference>
<evidence type="ECO:0000313" key="2">
    <source>
        <dbReference type="EMBL" id="OZI82933.1"/>
    </source>
</evidence>
<feature type="domain" description="HDOD" evidence="1">
    <location>
        <begin position="14"/>
        <end position="206"/>
    </location>
</feature>
<dbReference type="Pfam" id="PF08668">
    <property type="entry name" value="HDOD"/>
    <property type="match status" value="1"/>
</dbReference>
<name>A0A261WAJ7_9PSED</name>
<dbReference type="GO" id="GO:0016301">
    <property type="term" value="F:kinase activity"/>
    <property type="evidence" value="ECO:0007669"/>
    <property type="project" value="UniProtKB-KW"/>
</dbReference>
<proteinExistence type="predicted"/>
<keyword evidence="2" id="KW-0808">Transferase</keyword>
<dbReference type="PANTHER" id="PTHR33525:SF6">
    <property type="entry name" value="HDOD DOMAIN-CONTAINING PROTEIN"/>
    <property type="match status" value="1"/>
</dbReference>
<organism evidence="2 3">
    <name type="scientific">Pseudomonas avellanae</name>
    <dbReference type="NCBI Taxonomy" id="46257"/>
    <lineage>
        <taxon>Bacteria</taxon>
        <taxon>Pseudomonadati</taxon>
        <taxon>Pseudomonadota</taxon>
        <taxon>Gammaproteobacteria</taxon>
        <taxon>Pseudomonadales</taxon>
        <taxon>Pseudomonadaceae</taxon>
        <taxon>Pseudomonas</taxon>
    </lineage>
</organism>
<keyword evidence="2" id="KW-0418">Kinase</keyword>
<evidence type="ECO:0000259" key="1">
    <source>
        <dbReference type="PROSITE" id="PS51833"/>
    </source>
</evidence>
<sequence length="232" mass="25017">MLSIEKLFDDLHSLPSIPKVAQDLMLQFDNPSSNLESIARNIEKDPVIAAKVLRLANSARFRGSRDSSSIEDAAMRLGFNTLRTLVMASAVTGAFKAGPSFDLKGFWLKSFQVAGICRMLAKQTGVDPEIAFTCGVMHNIGELLIQTGAPEVAERLNNAAKAGTPGRAANETLQLGFGYPQVGAELAHRWHLPQVIQQAIAYQAKPLEAPDDAPLPRIVAQAVIISDALETN</sequence>
<dbReference type="InterPro" id="IPR052340">
    <property type="entry name" value="RNase_Y/CdgJ"/>
</dbReference>
<gene>
    <name evidence="2" type="ORF">CFN58_34765</name>
</gene>
<dbReference type="Gene3D" id="1.10.3210.10">
    <property type="entry name" value="Hypothetical protein af1432"/>
    <property type="match status" value="1"/>
</dbReference>
<dbReference type="EMBL" id="NKQU01000661">
    <property type="protein sequence ID" value="OZI82933.1"/>
    <property type="molecule type" value="Genomic_DNA"/>
</dbReference>
<protein>
    <submittedName>
        <fullName evidence="2">Histidine kinase</fullName>
    </submittedName>
</protein>
<dbReference type="PROSITE" id="PS51833">
    <property type="entry name" value="HDOD"/>
    <property type="match status" value="1"/>
</dbReference>
<accession>A0A261WAJ7</accession>
<comment type="caution">
    <text evidence="2">The sequence shown here is derived from an EMBL/GenBank/DDBJ whole genome shotgun (WGS) entry which is preliminary data.</text>
</comment>
<dbReference type="SUPFAM" id="SSF109604">
    <property type="entry name" value="HD-domain/PDEase-like"/>
    <property type="match status" value="1"/>
</dbReference>
<reference evidence="3" key="1">
    <citation type="journal article" date="2016" name="Sci. Rep.">
        <title>Genome analysis of the kiwifruit canker pathogen Pseudomonas syringae pv. actinidiae biovar 5.</title>
        <authorList>
            <person name="Fujikawa T."/>
            <person name="Sawada H."/>
        </authorList>
    </citation>
    <scope>NUCLEOTIDE SEQUENCE [LARGE SCALE GENOMIC DNA]</scope>
    <source>
        <strain evidence="3">MAFF 212061</strain>
    </source>
</reference>
<dbReference type="AlphaFoldDB" id="A0A261WAJ7"/>
<feature type="non-terminal residue" evidence="2">
    <location>
        <position position="232"/>
    </location>
</feature>